<accession>A0A1H6B897</accession>
<proteinExistence type="predicted"/>
<dbReference type="AlphaFoldDB" id="A0A1H6B897"/>
<organism evidence="1 2">
    <name type="scientific">Halpernia humi</name>
    <dbReference type="NCBI Taxonomy" id="493375"/>
    <lineage>
        <taxon>Bacteria</taxon>
        <taxon>Pseudomonadati</taxon>
        <taxon>Bacteroidota</taxon>
        <taxon>Flavobacteriia</taxon>
        <taxon>Flavobacteriales</taxon>
        <taxon>Weeksellaceae</taxon>
        <taxon>Chryseobacterium group</taxon>
        <taxon>Halpernia</taxon>
    </lineage>
</organism>
<reference evidence="2" key="1">
    <citation type="submission" date="2016-10" db="EMBL/GenBank/DDBJ databases">
        <authorList>
            <person name="Varghese N."/>
            <person name="Submissions S."/>
        </authorList>
    </citation>
    <scope>NUCLEOTIDE SEQUENCE [LARGE SCALE GENOMIC DNA]</scope>
    <source>
        <strain evidence="2">DSM 21580</strain>
    </source>
</reference>
<evidence type="ECO:0000313" key="2">
    <source>
        <dbReference type="Proteomes" id="UP000236738"/>
    </source>
</evidence>
<dbReference type="EMBL" id="FNUS01000007">
    <property type="protein sequence ID" value="SEG56346.1"/>
    <property type="molecule type" value="Genomic_DNA"/>
</dbReference>
<protein>
    <recommendedName>
        <fullName evidence="3">DUF4348 domain-containing protein</fullName>
    </recommendedName>
</protein>
<keyword evidence="2" id="KW-1185">Reference proteome</keyword>
<gene>
    <name evidence="1" type="ORF">SAMN05421847_2758</name>
</gene>
<dbReference type="RefSeq" id="WP_103914595.1">
    <property type="nucleotide sequence ID" value="NZ_FNUS01000007.1"/>
</dbReference>
<evidence type="ECO:0008006" key="3">
    <source>
        <dbReference type="Google" id="ProtNLM"/>
    </source>
</evidence>
<sequence length="157" mass="18696">MNIDKDEIKMKYIVLILLLGICWNCKDSTKNTSQKNQIQNSVENLSEKDYEVILQKILNLKNINQYFHKREFYIYSENKNINSKLNLKYRNKKIIILNQKNLLSVNQRDIFEITKIELKGNVVKVSLHYSFQGMSSEISLTKVNNMWEIIDEHTYET</sequence>
<dbReference type="Proteomes" id="UP000236738">
    <property type="component" value="Unassembled WGS sequence"/>
</dbReference>
<name>A0A1H6B897_9FLAO</name>
<evidence type="ECO:0000313" key="1">
    <source>
        <dbReference type="EMBL" id="SEG56346.1"/>
    </source>
</evidence>